<dbReference type="GO" id="GO:0022857">
    <property type="term" value="F:transmembrane transporter activity"/>
    <property type="evidence" value="ECO:0007669"/>
    <property type="project" value="InterPro"/>
</dbReference>
<comment type="caution">
    <text evidence="7">The sequence shown here is derived from an EMBL/GenBank/DDBJ whole genome shotgun (WGS) entry which is preliminary data.</text>
</comment>
<organism evidence="7 8">
    <name type="scientific">Candidatus Aquirickettsiella gammari</name>
    <dbReference type="NCBI Taxonomy" id="2016198"/>
    <lineage>
        <taxon>Bacteria</taxon>
        <taxon>Pseudomonadati</taxon>
        <taxon>Pseudomonadota</taxon>
        <taxon>Gammaproteobacteria</taxon>
        <taxon>Legionellales</taxon>
        <taxon>Coxiellaceae</taxon>
        <taxon>Candidatus Aquirickettsiella</taxon>
    </lineage>
</organism>
<dbReference type="GO" id="GO:0005886">
    <property type="term" value="C:plasma membrane"/>
    <property type="evidence" value="ECO:0007669"/>
    <property type="project" value="UniProtKB-SubCell"/>
</dbReference>
<dbReference type="PROSITE" id="PS50850">
    <property type="entry name" value="MFS"/>
    <property type="match status" value="1"/>
</dbReference>
<dbReference type="AlphaFoldDB" id="A0A370CGI7"/>
<reference evidence="7 8" key="1">
    <citation type="journal article" date="2017" name="Int. J. Syst. Evol. Microbiol.">
        <title>Aquarickettsiella crustaci n. gen. n. sp. (Gammaproteobacteria: Legionellales: Coxiellaceae); a bacterial pathogen of the freshwater crustacean: Gammarus fossarum (Malacostraca: Amphipoda).</title>
        <authorList>
            <person name="Bojko J."/>
            <person name="Dunn A.M."/>
            <person name="Stebbing P.D."/>
            <person name="Van Aerle R."/>
            <person name="Bacela-Spychalska K."/>
            <person name="Bean T.P."/>
            <person name="Stentiford G.D."/>
        </authorList>
    </citation>
    <scope>NUCLEOTIDE SEQUENCE [LARGE SCALE GENOMIC DNA]</scope>
    <source>
        <strain evidence="7">RA15029</strain>
    </source>
</reference>
<name>A0A370CGI7_9COXI</name>
<accession>A0A370CGI7</accession>
<comment type="subcellular location">
    <subcellularLocation>
        <location evidence="1">Cell membrane</location>
        <topology evidence="1">Multi-pass membrane protein</topology>
    </subcellularLocation>
</comment>
<keyword evidence="5" id="KW-0472">Membrane</keyword>
<keyword evidence="4" id="KW-1133">Transmembrane helix</keyword>
<dbReference type="InterPro" id="IPR036259">
    <property type="entry name" value="MFS_trans_sf"/>
</dbReference>
<evidence type="ECO:0000256" key="2">
    <source>
        <dbReference type="ARBA" id="ARBA00022475"/>
    </source>
</evidence>
<dbReference type="EMBL" id="NMOS02000015">
    <property type="protein sequence ID" value="RDH40128.1"/>
    <property type="molecule type" value="Genomic_DNA"/>
</dbReference>
<gene>
    <name evidence="7" type="ORF">CFE62_005405</name>
</gene>
<proteinExistence type="predicted"/>
<dbReference type="Proteomes" id="UP000226429">
    <property type="component" value="Unassembled WGS sequence"/>
</dbReference>
<feature type="domain" description="Major facilitator superfamily (MFS) profile" evidence="6">
    <location>
        <begin position="12"/>
        <end position="364"/>
    </location>
</feature>
<keyword evidence="3" id="KW-0812">Transmembrane</keyword>
<evidence type="ECO:0000313" key="7">
    <source>
        <dbReference type="EMBL" id="RDH40128.1"/>
    </source>
</evidence>
<keyword evidence="8" id="KW-1185">Reference proteome</keyword>
<keyword evidence="2" id="KW-1003">Cell membrane</keyword>
<dbReference type="SUPFAM" id="SSF103473">
    <property type="entry name" value="MFS general substrate transporter"/>
    <property type="match status" value="1"/>
</dbReference>
<evidence type="ECO:0000259" key="6">
    <source>
        <dbReference type="PROSITE" id="PS50850"/>
    </source>
</evidence>
<dbReference type="Gene3D" id="1.20.1720.10">
    <property type="entry name" value="Multidrug resistance protein D"/>
    <property type="match status" value="1"/>
</dbReference>
<protein>
    <submittedName>
        <fullName evidence="7">MFS transporter</fullName>
    </submittedName>
</protein>
<dbReference type="PANTHER" id="PTHR43124:SF3">
    <property type="entry name" value="CHLORAMPHENICOL EFFLUX PUMP RV0191"/>
    <property type="match status" value="1"/>
</dbReference>
<dbReference type="InterPro" id="IPR011701">
    <property type="entry name" value="MFS"/>
</dbReference>
<reference evidence="7 8" key="2">
    <citation type="journal article" date="2018" name="J. Invertebr. Pathol.">
        <title>'Candidatus Aquirickettsiella gammari' (Gammaproteobacteria: Legionellales: Coxiellaceae): A bacterial pathogen of the freshwater crustacean Gammarus fossarum (Malacostraca: Amphipoda).</title>
        <authorList>
            <person name="Bojko J."/>
            <person name="Dunn A.M."/>
            <person name="Stebbing P.D."/>
            <person name="van Aerle R."/>
            <person name="Bacela-Spychalska K."/>
            <person name="Bean T.P."/>
            <person name="Urrutia A."/>
            <person name="Stentiford G.D."/>
        </authorList>
    </citation>
    <scope>NUCLEOTIDE SEQUENCE [LARGE SCALE GENOMIC DNA]</scope>
    <source>
        <strain evidence="7">RA15029</strain>
    </source>
</reference>
<dbReference type="Pfam" id="PF07690">
    <property type="entry name" value="MFS_1"/>
    <property type="match status" value="1"/>
</dbReference>
<evidence type="ECO:0000256" key="1">
    <source>
        <dbReference type="ARBA" id="ARBA00004651"/>
    </source>
</evidence>
<evidence type="ECO:0000256" key="4">
    <source>
        <dbReference type="ARBA" id="ARBA00022989"/>
    </source>
</evidence>
<evidence type="ECO:0000256" key="3">
    <source>
        <dbReference type="ARBA" id="ARBA00022692"/>
    </source>
</evidence>
<dbReference type="InterPro" id="IPR050189">
    <property type="entry name" value="MFS_Efflux_Transporters"/>
</dbReference>
<sequence>MPLIYKNNNLLFPLSLILYEFPLYFSNNLFLPALPQIREAFNASNATVQLSIALWFLGASTFQVILGPLSDHYGHKKILLLGGLLFLVATFICSVTPSITWFLAARFLQGCVVSTILVAGYAKIHERLNKEQAIQTISWMGSITVMAPAIGPILGSLLINWMSWRILFIGLIVWAAVSLYLLNVFMPVDLFQQKKLNLRKIGMDYRKVLINFNFWKYTLAFCGLFAALMAWDTLSPFYLMGYLKLSVIKFGFLQALVYVFFILGIRLQTISICPLDKLILAGLIFALIYFILSLAAILYLPQHLIGVMGCILFFSTSSGLIFYSLHRIAVETPKAPMGTTIAVFSTAMNLFGFLGSLAARAIHF</sequence>
<evidence type="ECO:0000256" key="5">
    <source>
        <dbReference type="ARBA" id="ARBA00023136"/>
    </source>
</evidence>
<dbReference type="PANTHER" id="PTHR43124">
    <property type="entry name" value="PURINE EFFLUX PUMP PBUE"/>
    <property type="match status" value="1"/>
</dbReference>
<dbReference type="InterPro" id="IPR020846">
    <property type="entry name" value="MFS_dom"/>
</dbReference>
<evidence type="ECO:0000313" key="8">
    <source>
        <dbReference type="Proteomes" id="UP000226429"/>
    </source>
</evidence>